<name>A0AAV5WB86_9BILA</name>
<feature type="non-terminal residue" evidence="1">
    <location>
        <position position="1"/>
    </location>
</feature>
<comment type="caution">
    <text evidence="1">The sequence shown here is derived from an EMBL/GenBank/DDBJ whole genome shotgun (WGS) entry which is preliminary data.</text>
</comment>
<reference evidence="1" key="1">
    <citation type="submission" date="2023-10" db="EMBL/GenBank/DDBJ databases">
        <title>Genome assembly of Pristionchus species.</title>
        <authorList>
            <person name="Yoshida K."/>
            <person name="Sommer R.J."/>
        </authorList>
    </citation>
    <scope>NUCLEOTIDE SEQUENCE</scope>
    <source>
        <strain evidence="1">RS5133</strain>
    </source>
</reference>
<dbReference type="Proteomes" id="UP001432322">
    <property type="component" value="Unassembled WGS sequence"/>
</dbReference>
<protein>
    <submittedName>
        <fullName evidence="1">Uncharacterized protein</fullName>
    </submittedName>
</protein>
<organism evidence="1 2">
    <name type="scientific">Pristionchus fissidentatus</name>
    <dbReference type="NCBI Taxonomy" id="1538716"/>
    <lineage>
        <taxon>Eukaryota</taxon>
        <taxon>Metazoa</taxon>
        <taxon>Ecdysozoa</taxon>
        <taxon>Nematoda</taxon>
        <taxon>Chromadorea</taxon>
        <taxon>Rhabditida</taxon>
        <taxon>Rhabditina</taxon>
        <taxon>Diplogasteromorpha</taxon>
        <taxon>Diplogasteroidea</taxon>
        <taxon>Neodiplogasteridae</taxon>
        <taxon>Pristionchus</taxon>
    </lineage>
</organism>
<dbReference type="AlphaFoldDB" id="A0AAV5WB86"/>
<feature type="non-terminal residue" evidence="1">
    <location>
        <position position="138"/>
    </location>
</feature>
<keyword evidence="2" id="KW-1185">Reference proteome</keyword>
<sequence>SGHVVAISNVLQDKPNEECKVYATLVPLVYLVNGGFLYARNGFVINTQPLNEKPCQPKVNVIPHSNQLLVLTSDCLKIFEYACNTKDTTTAFTMSLSGTVLLRNDWLPRYPEVDPMLPLFISSVHSFEFMLLKNPKVV</sequence>
<proteinExistence type="predicted"/>
<accession>A0AAV5WB86</accession>
<evidence type="ECO:0000313" key="1">
    <source>
        <dbReference type="EMBL" id="GMT29521.1"/>
    </source>
</evidence>
<gene>
    <name evidence="1" type="ORF">PFISCL1PPCAC_20818</name>
</gene>
<evidence type="ECO:0000313" key="2">
    <source>
        <dbReference type="Proteomes" id="UP001432322"/>
    </source>
</evidence>
<dbReference type="EMBL" id="BTSY01000005">
    <property type="protein sequence ID" value="GMT29521.1"/>
    <property type="molecule type" value="Genomic_DNA"/>
</dbReference>